<organism evidence="10 11">
    <name type="scientific">Microtetraspora glauca</name>
    <dbReference type="NCBI Taxonomy" id="1996"/>
    <lineage>
        <taxon>Bacteria</taxon>
        <taxon>Bacillati</taxon>
        <taxon>Actinomycetota</taxon>
        <taxon>Actinomycetes</taxon>
        <taxon>Streptosporangiales</taxon>
        <taxon>Streptosporangiaceae</taxon>
        <taxon>Microtetraspora</taxon>
    </lineage>
</organism>
<feature type="transmembrane region" description="Helical" evidence="7">
    <location>
        <begin position="300"/>
        <end position="322"/>
    </location>
</feature>
<dbReference type="Pfam" id="PF00528">
    <property type="entry name" value="BPD_transp_1"/>
    <property type="match status" value="1"/>
</dbReference>
<feature type="transmembrane region" description="Helical" evidence="7">
    <location>
        <begin position="235"/>
        <end position="257"/>
    </location>
</feature>
<evidence type="ECO:0000256" key="1">
    <source>
        <dbReference type="ARBA" id="ARBA00004651"/>
    </source>
</evidence>
<evidence type="ECO:0000256" key="4">
    <source>
        <dbReference type="ARBA" id="ARBA00022692"/>
    </source>
</evidence>
<proteinExistence type="inferred from homology"/>
<keyword evidence="3" id="KW-1003">Cell membrane</keyword>
<evidence type="ECO:0000256" key="8">
    <source>
        <dbReference type="SAM" id="MobiDB-lite"/>
    </source>
</evidence>
<dbReference type="InterPro" id="IPR051393">
    <property type="entry name" value="ABC_transporter_permease"/>
</dbReference>
<protein>
    <submittedName>
        <fullName evidence="10">Sugar ABC transporter permease</fullName>
    </submittedName>
</protein>
<evidence type="ECO:0000256" key="3">
    <source>
        <dbReference type="ARBA" id="ARBA00022475"/>
    </source>
</evidence>
<evidence type="ECO:0000313" key="11">
    <source>
        <dbReference type="Proteomes" id="UP001551675"/>
    </source>
</evidence>
<keyword evidence="4 7" id="KW-0812">Transmembrane</keyword>
<dbReference type="EMBL" id="JBFALK010000021">
    <property type="protein sequence ID" value="MEV0973338.1"/>
    <property type="molecule type" value="Genomic_DNA"/>
</dbReference>
<keyword evidence="2 7" id="KW-0813">Transport</keyword>
<comment type="similarity">
    <text evidence="7">Belongs to the binding-protein-dependent transport system permease family.</text>
</comment>
<evidence type="ECO:0000256" key="2">
    <source>
        <dbReference type="ARBA" id="ARBA00022448"/>
    </source>
</evidence>
<comment type="caution">
    <text evidence="10">The sequence shown here is derived from an EMBL/GenBank/DDBJ whole genome shotgun (WGS) entry which is preliminary data.</text>
</comment>
<feature type="transmembrane region" description="Helical" evidence="7">
    <location>
        <begin position="40"/>
        <end position="62"/>
    </location>
</feature>
<dbReference type="RefSeq" id="WP_358138924.1">
    <property type="nucleotide sequence ID" value="NZ_JBFALK010000021.1"/>
</dbReference>
<dbReference type="InterPro" id="IPR035906">
    <property type="entry name" value="MetI-like_sf"/>
</dbReference>
<feature type="region of interest" description="Disordered" evidence="8">
    <location>
        <begin position="1"/>
        <end position="22"/>
    </location>
</feature>
<feature type="domain" description="ABC transmembrane type-1" evidence="9">
    <location>
        <begin position="99"/>
        <end position="318"/>
    </location>
</feature>
<keyword evidence="11" id="KW-1185">Reference proteome</keyword>
<feature type="compositionally biased region" description="Basic residues" evidence="8">
    <location>
        <begin position="1"/>
        <end position="12"/>
    </location>
</feature>
<evidence type="ECO:0000313" key="10">
    <source>
        <dbReference type="EMBL" id="MEV0973338.1"/>
    </source>
</evidence>
<dbReference type="SUPFAM" id="SSF161098">
    <property type="entry name" value="MetI-like"/>
    <property type="match status" value="1"/>
</dbReference>
<keyword evidence="6 7" id="KW-0472">Membrane</keyword>
<dbReference type="Gene3D" id="1.10.3720.10">
    <property type="entry name" value="MetI-like"/>
    <property type="match status" value="1"/>
</dbReference>
<evidence type="ECO:0000256" key="7">
    <source>
        <dbReference type="RuleBase" id="RU363032"/>
    </source>
</evidence>
<reference evidence="10 11" key="1">
    <citation type="submission" date="2024-06" db="EMBL/GenBank/DDBJ databases">
        <title>The Natural Products Discovery Center: Release of the First 8490 Sequenced Strains for Exploring Actinobacteria Biosynthetic Diversity.</title>
        <authorList>
            <person name="Kalkreuter E."/>
            <person name="Kautsar S.A."/>
            <person name="Yang D."/>
            <person name="Bader C.D."/>
            <person name="Teijaro C.N."/>
            <person name="Fluegel L."/>
            <person name="Davis C.M."/>
            <person name="Simpson J.R."/>
            <person name="Lauterbach L."/>
            <person name="Steele A.D."/>
            <person name="Gui C."/>
            <person name="Meng S."/>
            <person name="Li G."/>
            <person name="Viehrig K."/>
            <person name="Ye F."/>
            <person name="Su P."/>
            <person name="Kiefer A.F."/>
            <person name="Nichols A."/>
            <person name="Cepeda A.J."/>
            <person name="Yan W."/>
            <person name="Fan B."/>
            <person name="Jiang Y."/>
            <person name="Adhikari A."/>
            <person name="Zheng C.-J."/>
            <person name="Schuster L."/>
            <person name="Cowan T.M."/>
            <person name="Smanski M.J."/>
            <person name="Chevrette M.G."/>
            <person name="De Carvalho L.P.S."/>
            <person name="Shen B."/>
        </authorList>
    </citation>
    <scope>NUCLEOTIDE SEQUENCE [LARGE SCALE GENOMIC DNA]</scope>
    <source>
        <strain evidence="10 11">NPDC050100</strain>
    </source>
</reference>
<evidence type="ECO:0000256" key="6">
    <source>
        <dbReference type="ARBA" id="ARBA00023136"/>
    </source>
</evidence>
<sequence>MARQAMRTRKPVRSADTQERGSAGHRTVITGAFGGFRRAVVWYVFVLPPFALLVLFVCLPTAQTFLQSLYREVGPDQQQFVGVDQFTKLGTTGVFWDALINTVLLGVAFLALVIPLAAVLAAMLNHVRRGATALKVIYFLPQLTSSVAVALIFLYVFQPDWGLLNGFLHVLGIEDVPLWLAEPSFGLTGSRAAVTILAVWTGLGYFILVFLAGIQSIPVELYEAAAVDGANPFQLWRYITLPGLRPTIIFLVMTGAFDAMARFSDLWTLGGPGGSPARTLQSIVMLMYQVGFVSHDVNQAAAIAVVFFLIMLALTVVAYRAFLSREFKARS</sequence>
<evidence type="ECO:0000259" key="9">
    <source>
        <dbReference type="PROSITE" id="PS50928"/>
    </source>
</evidence>
<name>A0ABV3GNX0_MICGL</name>
<gene>
    <name evidence="10" type="ORF">AB0I59_32450</name>
</gene>
<dbReference type="InterPro" id="IPR000515">
    <property type="entry name" value="MetI-like"/>
</dbReference>
<feature type="transmembrane region" description="Helical" evidence="7">
    <location>
        <begin position="136"/>
        <end position="157"/>
    </location>
</feature>
<feature type="transmembrane region" description="Helical" evidence="7">
    <location>
        <begin position="192"/>
        <end position="214"/>
    </location>
</feature>
<comment type="subcellular location">
    <subcellularLocation>
        <location evidence="1 7">Cell membrane</location>
        <topology evidence="1 7">Multi-pass membrane protein</topology>
    </subcellularLocation>
</comment>
<accession>A0ABV3GNX0</accession>
<dbReference type="CDD" id="cd06261">
    <property type="entry name" value="TM_PBP2"/>
    <property type="match status" value="1"/>
</dbReference>
<dbReference type="Proteomes" id="UP001551675">
    <property type="component" value="Unassembled WGS sequence"/>
</dbReference>
<evidence type="ECO:0000256" key="5">
    <source>
        <dbReference type="ARBA" id="ARBA00022989"/>
    </source>
</evidence>
<dbReference type="PANTHER" id="PTHR30193">
    <property type="entry name" value="ABC TRANSPORTER PERMEASE PROTEIN"/>
    <property type="match status" value="1"/>
</dbReference>
<keyword evidence="5 7" id="KW-1133">Transmembrane helix</keyword>
<feature type="transmembrane region" description="Helical" evidence="7">
    <location>
        <begin position="98"/>
        <end position="124"/>
    </location>
</feature>
<dbReference type="PANTHER" id="PTHR30193:SF37">
    <property type="entry name" value="INNER MEMBRANE ABC TRANSPORTER PERMEASE PROTEIN YCJO"/>
    <property type="match status" value="1"/>
</dbReference>
<dbReference type="PROSITE" id="PS50928">
    <property type="entry name" value="ABC_TM1"/>
    <property type="match status" value="1"/>
</dbReference>